<accession>A0A8H6X2H9</accession>
<gene>
    <name evidence="2" type="ORF">MVEN_02376700</name>
</gene>
<dbReference type="EMBL" id="JACAZI010000030">
    <property type="protein sequence ID" value="KAF7333113.1"/>
    <property type="molecule type" value="Genomic_DNA"/>
</dbReference>
<evidence type="ECO:0000256" key="1">
    <source>
        <dbReference type="SAM" id="MobiDB-lite"/>
    </source>
</evidence>
<name>A0A8H6X2H9_9AGAR</name>
<feature type="compositionally biased region" description="Basic residues" evidence="1">
    <location>
        <begin position="66"/>
        <end position="75"/>
    </location>
</feature>
<dbReference type="AlphaFoldDB" id="A0A8H6X2H9"/>
<feature type="region of interest" description="Disordered" evidence="1">
    <location>
        <begin position="31"/>
        <end position="104"/>
    </location>
</feature>
<reference evidence="2" key="1">
    <citation type="submission" date="2020-05" db="EMBL/GenBank/DDBJ databases">
        <title>Mycena genomes resolve the evolution of fungal bioluminescence.</title>
        <authorList>
            <person name="Tsai I.J."/>
        </authorList>
    </citation>
    <scope>NUCLEOTIDE SEQUENCE</scope>
    <source>
        <strain evidence="2">CCC161011</strain>
    </source>
</reference>
<dbReference type="Proteomes" id="UP000620124">
    <property type="component" value="Unassembled WGS sequence"/>
</dbReference>
<organism evidence="2 3">
    <name type="scientific">Mycena venus</name>
    <dbReference type="NCBI Taxonomy" id="2733690"/>
    <lineage>
        <taxon>Eukaryota</taxon>
        <taxon>Fungi</taxon>
        <taxon>Dikarya</taxon>
        <taxon>Basidiomycota</taxon>
        <taxon>Agaricomycotina</taxon>
        <taxon>Agaricomycetes</taxon>
        <taxon>Agaricomycetidae</taxon>
        <taxon>Agaricales</taxon>
        <taxon>Marasmiineae</taxon>
        <taxon>Mycenaceae</taxon>
        <taxon>Mycena</taxon>
    </lineage>
</organism>
<proteinExistence type="predicted"/>
<protein>
    <submittedName>
        <fullName evidence="2">Uncharacterized protein</fullName>
    </submittedName>
</protein>
<keyword evidence="3" id="KW-1185">Reference proteome</keyword>
<feature type="compositionally biased region" description="Basic residues" evidence="1">
    <location>
        <begin position="31"/>
        <end position="46"/>
    </location>
</feature>
<comment type="caution">
    <text evidence="2">The sequence shown here is derived from an EMBL/GenBank/DDBJ whole genome shotgun (WGS) entry which is preliminary data.</text>
</comment>
<evidence type="ECO:0000313" key="3">
    <source>
        <dbReference type="Proteomes" id="UP000620124"/>
    </source>
</evidence>
<sequence length="223" mass="24577">MYLSSLFPLSICDYTLRSSIRILSCVKTSSRIRHDRVTTPRRRSRRSSPGWFLPPSNVAHDIPHDHWRRSPRKSSHTAARDSSCDHPAPSPFPDAVPPARVTTTPRPTCYVTATTSKSPCPHATPTARSLRLLRSTTRARHDSSARRPSSAQYHFAHPRYSALAVLSVSAFTVPAHPAIPARPTVPACPSAALSVYQLPYSHFPMPILGYDCFGALDLGQSCL</sequence>
<evidence type="ECO:0000313" key="2">
    <source>
        <dbReference type="EMBL" id="KAF7333113.1"/>
    </source>
</evidence>